<name>A0ABT5V0W7_9VIBR</name>
<dbReference type="Gene3D" id="2.10.290.10">
    <property type="entry name" value="YfgJ-like"/>
    <property type="match status" value="1"/>
</dbReference>
<organism evidence="1 2">
    <name type="scientific">Vibrio chanodichtyis</name>
    <dbReference type="NCBI Taxonomy" id="3027932"/>
    <lineage>
        <taxon>Bacteria</taxon>
        <taxon>Pseudomonadati</taxon>
        <taxon>Pseudomonadota</taxon>
        <taxon>Gammaproteobacteria</taxon>
        <taxon>Vibrionales</taxon>
        <taxon>Vibrionaceae</taxon>
        <taxon>Vibrio</taxon>
    </lineage>
</organism>
<dbReference type="InterPro" id="IPR029037">
    <property type="entry name" value="DUF1407/YfgJ-like_sf"/>
</dbReference>
<sequence>MDNLCPVCSQQLEWVGQYHCTACTQDYRKVGFCPQCAGELQKLQACGAANYFCNQCNELKSKSKIRFIFQPVNQNSPQI</sequence>
<dbReference type="SUPFAM" id="SSF161187">
    <property type="entry name" value="YfgJ-like"/>
    <property type="match status" value="1"/>
</dbReference>
<evidence type="ECO:0000313" key="1">
    <source>
        <dbReference type="EMBL" id="MDE1515302.1"/>
    </source>
</evidence>
<dbReference type="Proteomes" id="UP001216189">
    <property type="component" value="Unassembled WGS sequence"/>
</dbReference>
<dbReference type="RefSeq" id="WP_274722934.1">
    <property type="nucleotide sequence ID" value="NZ_JARBFT010000008.1"/>
</dbReference>
<accession>A0ABT5V0W7</accession>
<keyword evidence="2" id="KW-1185">Reference proteome</keyword>
<gene>
    <name evidence="1" type="ORF">PUN32_09800</name>
</gene>
<evidence type="ECO:0000313" key="2">
    <source>
        <dbReference type="Proteomes" id="UP001216189"/>
    </source>
</evidence>
<dbReference type="EMBL" id="JARBFT010000008">
    <property type="protein sequence ID" value="MDE1515302.1"/>
    <property type="molecule type" value="Genomic_DNA"/>
</dbReference>
<proteinExistence type="predicted"/>
<reference evidence="1 2" key="1">
    <citation type="submission" date="2023-02" db="EMBL/GenBank/DDBJ databases">
        <title>Vibrio intestini sp. nov., a close relative of Vibrio cholerae isolated from the intestine of Healthy Culter dabryi.</title>
        <authorList>
            <person name="Wu N."/>
        </authorList>
    </citation>
    <scope>NUCLEOTIDE SEQUENCE [LARGE SCALE GENOMIC DNA]</scope>
    <source>
        <strain evidence="1 2">DSL-7</strain>
    </source>
</reference>
<dbReference type="InterPro" id="IPR010807">
    <property type="entry name" value="YfgJ-like"/>
</dbReference>
<protein>
    <submittedName>
        <fullName evidence="1">Zinc ribbon domain-containing protein</fullName>
    </submittedName>
</protein>
<comment type="caution">
    <text evidence="1">The sequence shown here is derived from an EMBL/GenBank/DDBJ whole genome shotgun (WGS) entry which is preliminary data.</text>
</comment>
<dbReference type="Pfam" id="PF07191">
    <property type="entry name" value="Zn_ribbon_6"/>
    <property type="match status" value="1"/>
</dbReference>